<feature type="transmembrane region" description="Helical" evidence="8">
    <location>
        <begin position="34"/>
        <end position="58"/>
    </location>
</feature>
<dbReference type="EnsemblMetazoa" id="XM_030996871">
    <property type="protein sequence ID" value="XP_030852731"/>
    <property type="gene ID" value="LOC105438535"/>
</dbReference>
<keyword evidence="2" id="KW-0433">Leucine-rich repeat</keyword>
<feature type="transmembrane region" description="Helical" evidence="8">
    <location>
        <begin position="78"/>
        <end position="99"/>
    </location>
</feature>
<feature type="transmembrane region" description="Helical" evidence="8">
    <location>
        <begin position="240"/>
        <end position="263"/>
    </location>
</feature>
<accession>A0A7M7PKV9</accession>
<dbReference type="GO" id="GO:0005886">
    <property type="term" value="C:plasma membrane"/>
    <property type="evidence" value="ECO:0000318"/>
    <property type="project" value="GO_Central"/>
</dbReference>
<evidence type="ECO:0000256" key="6">
    <source>
        <dbReference type="ARBA" id="ARBA00023136"/>
    </source>
</evidence>
<dbReference type="Proteomes" id="UP000007110">
    <property type="component" value="Unassembled WGS sequence"/>
</dbReference>
<dbReference type="PANTHER" id="PTHR24372">
    <property type="entry name" value="GLYCOPROTEIN HORMONE RECEPTOR"/>
    <property type="match status" value="1"/>
</dbReference>
<dbReference type="PANTHER" id="PTHR24372:SF77">
    <property type="entry name" value="G-PROTEIN COUPLED RECEPTORS FAMILY 1 PROFILE DOMAIN-CONTAINING PROTEIN"/>
    <property type="match status" value="1"/>
</dbReference>
<evidence type="ECO:0000313" key="10">
    <source>
        <dbReference type="EnsemblMetazoa" id="XP_030852731"/>
    </source>
</evidence>
<keyword evidence="7" id="KW-0297">G-protein coupled receptor</keyword>
<feature type="transmembrane region" description="Helical" evidence="8">
    <location>
        <begin position="275"/>
        <end position="301"/>
    </location>
</feature>
<organism evidence="10 11">
    <name type="scientific">Strongylocentrotus purpuratus</name>
    <name type="common">Purple sea urchin</name>
    <dbReference type="NCBI Taxonomy" id="7668"/>
    <lineage>
        <taxon>Eukaryota</taxon>
        <taxon>Metazoa</taxon>
        <taxon>Echinodermata</taxon>
        <taxon>Eleutherozoa</taxon>
        <taxon>Echinozoa</taxon>
        <taxon>Echinoidea</taxon>
        <taxon>Euechinoidea</taxon>
        <taxon>Echinacea</taxon>
        <taxon>Camarodonta</taxon>
        <taxon>Echinidea</taxon>
        <taxon>Strongylocentrotidae</taxon>
        <taxon>Strongylocentrotus</taxon>
    </lineage>
</organism>
<keyword evidence="5 8" id="KW-1133">Transmembrane helix</keyword>
<evidence type="ECO:0000256" key="5">
    <source>
        <dbReference type="ARBA" id="ARBA00022989"/>
    </source>
</evidence>
<evidence type="ECO:0000259" key="9">
    <source>
        <dbReference type="PROSITE" id="PS50262"/>
    </source>
</evidence>
<reference evidence="10" key="2">
    <citation type="submission" date="2021-01" db="UniProtKB">
        <authorList>
            <consortium name="EnsemblMetazoa"/>
        </authorList>
    </citation>
    <scope>IDENTIFICATION</scope>
</reference>
<evidence type="ECO:0000256" key="2">
    <source>
        <dbReference type="ARBA" id="ARBA00022614"/>
    </source>
</evidence>
<comment type="subcellular location">
    <subcellularLocation>
        <location evidence="1">Membrane</location>
    </subcellularLocation>
</comment>
<evidence type="ECO:0000256" key="3">
    <source>
        <dbReference type="ARBA" id="ARBA00022692"/>
    </source>
</evidence>
<feature type="transmembrane region" description="Helical" evidence="8">
    <location>
        <begin position="120"/>
        <end position="143"/>
    </location>
</feature>
<dbReference type="PROSITE" id="PS50262">
    <property type="entry name" value="G_PROTEIN_RECEP_F1_2"/>
    <property type="match status" value="1"/>
</dbReference>
<dbReference type="OMA" id="IFRNAYE"/>
<dbReference type="AlphaFoldDB" id="A0A7M7PKV9"/>
<evidence type="ECO:0000313" key="11">
    <source>
        <dbReference type="Proteomes" id="UP000007110"/>
    </source>
</evidence>
<keyword evidence="4" id="KW-0677">Repeat</keyword>
<evidence type="ECO:0000256" key="7">
    <source>
        <dbReference type="RuleBase" id="RU000688"/>
    </source>
</evidence>
<dbReference type="PRINTS" id="PR00237">
    <property type="entry name" value="GPCRRHODOPSN"/>
</dbReference>
<feature type="transmembrane region" description="Helical" evidence="8">
    <location>
        <begin position="192"/>
        <end position="219"/>
    </location>
</feature>
<dbReference type="InParanoid" id="A0A7M7PKV9"/>
<feature type="transmembrane region" description="Helical" evidence="8">
    <location>
        <begin position="6"/>
        <end position="22"/>
    </location>
</feature>
<name>A0A7M7PKV9_STRPU</name>
<keyword evidence="3 7" id="KW-0812">Transmembrane</keyword>
<dbReference type="GO" id="GO:0008528">
    <property type="term" value="F:G protein-coupled peptide receptor activity"/>
    <property type="evidence" value="ECO:0000318"/>
    <property type="project" value="GO_Central"/>
</dbReference>
<dbReference type="FunFam" id="1.20.1070.10:FF:000343">
    <property type="entry name" value="Uncharacterized protein"/>
    <property type="match status" value="1"/>
</dbReference>
<dbReference type="Pfam" id="PF00001">
    <property type="entry name" value="7tm_1"/>
    <property type="match status" value="1"/>
</dbReference>
<comment type="similarity">
    <text evidence="7">Belongs to the G-protein coupled receptor 1 family.</text>
</comment>
<keyword evidence="7" id="KW-0807">Transducer</keyword>
<protein>
    <recommendedName>
        <fullName evidence="9">G-protein coupled receptors family 1 profile domain-containing protein</fullName>
    </recommendedName>
</protein>
<dbReference type="InterPro" id="IPR000276">
    <property type="entry name" value="GPCR_Rhodpsn"/>
</dbReference>
<dbReference type="PROSITE" id="PS00237">
    <property type="entry name" value="G_PROTEIN_RECEP_F1_1"/>
    <property type="match status" value="1"/>
</dbReference>
<dbReference type="SUPFAM" id="SSF81321">
    <property type="entry name" value="Family A G protein-coupled receptor-like"/>
    <property type="match status" value="1"/>
</dbReference>
<dbReference type="FunCoup" id="A0A7M7PKV9">
    <property type="interactions" value="641"/>
</dbReference>
<keyword evidence="11" id="KW-1185">Reference proteome</keyword>
<evidence type="ECO:0000256" key="1">
    <source>
        <dbReference type="ARBA" id="ARBA00004370"/>
    </source>
</evidence>
<dbReference type="KEGG" id="spu:105438535"/>
<dbReference type="OrthoDB" id="10035376at2759"/>
<evidence type="ECO:0000256" key="8">
    <source>
        <dbReference type="SAM" id="Phobius"/>
    </source>
</evidence>
<dbReference type="GeneID" id="105438535"/>
<dbReference type="RefSeq" id="XP_030852731.1">
    <property type="nucleotide sequence ID" value="XM_030996871.1"/>
</dbReference>
<feature type="domain" description="G-protein coupled receptors family 1 profile" evidence="9">
    <location>
        <begin position="11"/>
        <end position="295"/>
    </location>
</feature>
<sequence>MWITGFGALLGNFVVIFVRFREEQHNRNSVQRLFITNLAFADFLMGVYMVTIASVDIYYGERYFLSAPIWRESQLCRFAGFVALLSSESSVFLLALITIDRFICITFPFGTVRFRSRSGRIGVGLVWTLTFILSLAPIMIGLYDSEIYGLSDVCLGLPFNTFTEQKGRIRYVHESDVYQFIPEEEPEQRPNWLYSIALFLGVNFILLILIFICYIAIFVQVRRSAKIAGTERMKREIRMTTKMALIVGTDFCCWMPVIIMGILSQTGATELPVSLYAWAVVFILPINSTLNPYLYSLIALFSRKKKDGFPLTGLSVNALSKSNH</sequence>
<dbReference type="GO" id="GO:0007189">
    <property type="term" value="P:adenylate cyclase-activating G protein-coupled receptor signaling pathway"/>
    <property type="evidence" value="ECO:0000318"/>
    <property type="project" value="GO_Central"/>
</dbReference>
<keyword evidence="6 8" id="KW-0472">Membrane</keyword>
<reference evidence="11" key="1">
    <citation type="submission" date="2015-02" db="EMBL/GenBank/DDBJ databases">
        <title>Genome sequencing for Strongylocentrotus purpuratus.</title>
        <authorList>
            <person name="Murali S."/>
            <person name="Liu Y."/>
            <person name="Vee V."/>
            <person name="English A."/>
            <person name="Wang M."/>
            <person name="Skinner E."/>
            <person name="Han Y."/>
            <person name="Muzny D.M."/>
            <person name="Worley K.C."/>
            <person name="Gibbs R.A."/>
        </authorList>
    </citation>
    <scope>NUCLEOTIDE SEQUENCE</scope>
</reference>
<keyword evidence="7" id="KW-0675">Receptor</keyword>
<dbReference type="Gene3D" id="1.20.1070.10">
    <property type="entry name" value="Rhodopsin 7-helix transmembrane proteins"/>
    <property type="match status" value="1"/>
</dbReference>
<dbReference type="GO" id="GO:0009755">
    <property type="term" value="P:hormone-mediated signaling pathway"/>
    <property type="evidence" value="ECO:0000318"/>
    <property type="project" value="GO_Central"/>
</dbReference>
<proteinExistence type="inferred from homology"/>
<evidence type="ECO:0000256" key="4">
    <source>
        <dbReference type="ARBA" id="ARBA00022737"/>
    </source>
</evidence>
<dbReference type="InterPro" id="IPR017452">
    <property type="entry name" value="GPCR_Rhodpsn_7TM"/>
</dbReference>